<dbReference type="EMBL" id="VTUX01000002">
    <property type="protein sequence ID" value="KAA1193096.1"/>
    <property type="molecule type" value="Genomic_DNA"/>
</dbReference>
<dbReference type="AlphaFoldDB" id="A0A5B0X1E1"/>
<sequence>MNKVLLEKHEGYAIVTLNRPDEMNALSRELRADFVEAFTECASDEAVRVVILTGKGRAFCAGFDLKELASSDTDAAEEADNTIARAMEAFTGPIIGAVNGHAITGGFEMALACDVLIASEQARFADTHARVGMLPGWGLSQKLPRLIGMSRAKEISFTGSPVFARQAYEWGLVNHVVPAEELMPRAIAMAEEMCRCVPQILAQYKPLIDEGFCKPYDEALRWEEAKAIESARQAMAHMIAQRRESVVAQGRSEKE</sequence>
<accession>A0A5B0X1E1</accession>
<dbReference type="PANTHER" id="PTHR43802:SF1">
    <property type="entry name" value="IP11341P-RELATED"/>
    <property type="match status" value="1"/>
</dbReference>
<gene>
    <name evidence="3" type="ORF">F0M18_04415</name>
</gene>
<dbReference type="NCBIfam" id="NF004840">
    <property type="entry name" value="PRK06190.1"/>
    <property type="match status" value="1"/>
</dbReference>
<evidence type="ECO:0000256" key="1">
    <source>
        <dbReference type="ARBA" id="ARBA00005254"/>
    </source>
</evidence>
<dbReference type="SUPFAM" id="SSF52096">
    <property type="entry name" value="ClpP/crotonase"/>
    <property type="match status" value="1"/>
</dbReference>
<reference evidence="3 4" key="1">
    <citation type="submission" date="2019-09" db="EMBL/GenBank/DDBJ databases">
        <authorList>
            <person name="Chen X.-Y."/>
        </authorList>
    </citation>
    <scope>NUCLEOTIDE SEQUENCE [LARGE SCALE GENOMIC DNA]</scope>
    <source>
        <strain evidence="3 4">NY5</strain>
    </source>
</reference>
<dbReference type="InterPro" id="IPR001753">
    <property type="entry name" value="Enoyl-CoA_hydra/iso"/>
</dbReference>
<dbReference type="GO" id="GO:0004300">
    <property type="term" value="F:enoyl-CoA hydratase activity"/>
    <property type="evidence" value="ECO:0007669"/>
    <property type="project" value="UniProtKB-EC"/>
</dbReference>
<evidence type="ECO:0000313" key="3">
    <source>
        <dbReference type="EMBL" id="KAA1193096.1"/>
    </source>
</evidence>
<name>A0A5B0X1E1_9GAMM</name>
<dbReference type="CDD" id="cd06558">
    <property type="entry name" value="crotonase-like"/>
    <property type="match status" value="1"/>
</dbReference>
<comment type="similarity">
    <text evidence="1">Belongs to the enoyl-CoA hydratase/isomerase family.</text>
</comment>
<dbReference type="InterPro" id="IPR029045">
    <property type="entry name" value="ClpP/crotonase-like_dom_sf"/>
</dbReference>
<dbReference type="EC" id="4.2.1.17" evidence="3"/>
<comment type="caution">
    <text evidence="3">The sequence shown here is derived from an EMBL/GenBank/DDBJ whole genome shotgun (WGS) entry which is preliminary data.</text>
</comment>
<dbReference type="PANTHER" id="PTHR43802">
    <property type="entry name" value="ENOYL-COA HYDRATASE"/>
    <property type="match status" value="1"/>
</dbReference>
<dbReference type="Proteomes" id="UP000323708">
    <property type="component" value="Unassembled WGS sequence"/>
</dbReference>
<keyword evidence="4" id="KW-1185">Reference proteome</keyword>
<proteinExistence type="inferred from homology"/>
<dbReference type="Pfam" id="PF00378">
    <property type="entry name" value="ECH_1"/>
    <property type="match status" value="1"/>
</dbReference>
<evidence type="ECO:0000313" key="4">
    <source>
        <dbReference type="Proteomes" id="UP000323708"/>
    </source>
</evidence>
<protein>
    <submittedName>
        <fullName evidence="3">Enoyl-CoA hydratase</fullName>
        <ecNumber evidence="3">4.2.1.17</ecNumber>
    </submittedName>
</protein>
<dbReference type="FunFam" id="3.90.226.10:FF:000009">
    <property type="entry name" value="Carnitinyl-CoA dehydratase"/>
    <property type="match status" value="1"/>
</dbReference>
<keyword evidence="2 3" id="KW-0456">Lyase</keyword>
<dbReference type="Gene3D" id="3.90.226.10">
    <property type="entry name" value="2-enoyl-CoA Hydratase, Chain A, domain 1"/>
    <property type="match status" value="1"/>
</dbReference>
<dbReference type="RefSeq" id="WP_149610204.1">
    <property type="nucleotide sequence ID" value="NZ_VTUX01000002.1"/>
</dbReference>
<evidence type="ECO:0000256" key="2">
    <source>
        <dbReference type="ARBA" id="ARBA00023239"/>
    </source>
</evidence>
<organism evidence="3 4">
    <name type="scientific">Pseudohalioglobus sediminis</name>
    <dbReference type="NCBI Taxonomy" id="2606449"/>
    <lineage>
        <taxon>Bacteria</taxon>
        <taxon>Pseudomonadati</taxon>
        <taxon>Pseudomonadota</taxon>
        <taxon>Gammaproteobacteria</taxon>
        <taxon>Cellvibrionales</taxon>
        <taxon>Halieaceae</taxon>
        <taxon>Pseudohalioglobus</taxon>
    </lineage>
</organism>